<proteinExistence type="predicted"/>
<evidence type="ECO:0000313" key="2">
    <source>
        <dbReference type="Proteomes" id="UP000315388"/>
    </source>
</evidence>
<name>A0A502BSH5_9HYPH</name>
<reference evidence="1 2" key="1">
    <citation type="journal article" date="2003" name="Int. J. Syst. Evol. Microbiol.">
        <title>Towards a standardized format for the description of a novel species (of an established genus): Ochrobactrum gallinifaecis sp. nov.</title>
        <authorList>
            <person name="Kampfer P."/>
            <person name="Buczolits S."/>
            <person name="Albrecht A."/>
            <person name="Busse H.J."/>
            <person name="Stackebrandt E."/>
        </authorList>
    </citation>
    <scope>NUCLEOTIDE SEQUENCE [LARGE SCALE GENOMIC DNA]</scope>
    <source>
        <strain evidence="1 2">ISO 196</strain>
    </source>
</reference>
<dbReference type="EMBL" id="VEWJ01000001">
    <property type="protein sequence ID" value="TPF77175.1"/>
    <property type="molecule type" value="Genomic_DNA"/>
</dbReference>
<dbReference type="Proteomes" id="UP000315388">
    <property type="component" value="Unassembled WGS sequence"/>
</dbReference>
<evidence type="ECO:0000313" key="1">
    <source>
        <dbReference type="EMBL" id="TPF77175.1"/>
    </source>
</evidence>
<protein>
    <submittedName>
        <fullName evidence="1">Uncharacterized protein</fullName>
    </submittedName>
</protein>
<dbReference type="AlphaFoldDB" id="A0A502BSH5"/>
<dbReference type="OrthoDB" id="8097345at2"/>
<dbReference type="RefSeq" id="WP_140903514.1">
    <property type="nucleotide sequence ID" value="NZ_JBHTMD010000017.1"/>
</dbReference>
<gene>
    <name evidence="1" type="ORF">FHY56_02150</name>
</gene>
<comment type="caution">
    <text evidence="1">The sequence shown here is derived from an EMBL/GenBank/DDBJ whole genome shotgun (WGS) entry which is preliminary data.</text>
</comment>
<accession>A0A502BSH5</accession>
<organism evidence="1 2">
    <name type="scientific">Brucella gallinifaecis</name>
    <dbReference type="NCBI Taxonomy" id="215590"/>
    <lineage>
        <taxon>Bacteria</taxon>
        <taxon>Pseudomonadati</taxon>
        <taxon>Pseudomonadota</taxon>
        <taxon>Alphaproteobacteria</taxon>
        <taxon>Hyphomicrobiales</taxon>
        <taxon>Brucellaceae</taxon>
        <taxon>Brucella/Ochrobactrum group</taxon>
        <taxon>Brucella</taxon>
    </lineage>
</organism>
<sequence length="163" mass="18281">MNVVPMNQQADVEEFTDDPFDVHFSYEQLSREDEVPAKEDAAVIKAHMKSAAESIITVGTALKRQQVRLEEVGYGLFKQWIEHEFGMSGSNALTVNPDHPMGADHASLPVFNISVKGAEIKIEMPVRFLSRTQEIMRELNFRFIDCIDPDSGPGQVMISKKSV</sequence>
<keyword evidence="2" id="KW-1185">Reference proteome</keyword>